<proteinExistence type="inferred from homology"/>
<evidence type="ECO:0000259" key="2">
    <source>
        <dbReference type="Pfam" id="PF01052"/>
    </source>
</evidence>
<gene>
    <name evidence="3" type="primary">sctQ</name>
    <name evidence="3" type="ORF">JDN41_12915</name>
</gene>
<comment type="similarity">
    <text evidence="1">Belongs to the FliN/MopA/SpaO family.</text>
</comment>
<dbReference type="InterPro" id="IPR001172">
    <property type="entry name" value="FliN_T3SS_HrcQb"/>
</dbReference>
<evidence type="ECO:0000256" key="1">
    <source>
        <dbReference type="ARBA" id="ARBA00009226"/>
    </source>
</evidence>
<dbReference type="NCBIfam" id="TIGR02551">
    <property type="entry name" value="SpaO_YscQ"/>
    <property type="match status" value="1"/>
</dbReference>
<dbReference type="EMBL" id="JAEMUK010000079">
    <property type="protein sequence ID" value="MBJ7544449.1"/>
    <property type="molecule type" value="Genomic_DNA"/>
</dbReference>
<dbReference type="Gene3D" id="2.30.330.10">
    <property type="entry name" value="SpoA-like"/>
    <property type="match status" value="1"/>
</dbReference>
<dbReference type="GO" id="GO:0003774">
    <property type="term" value="F:cytoskeletal motor activity"/>
    <property type="evidence" value="ECO:0007669"/>
    <property type="project" value="InterPro"/>
</dbReference>
<dbReference type="AlphaFoldDB" id="A0A8I1KKT1"/>
<organism evidence="3 4">
    <name type="scientific">Rhodomicrobium udaipurense</name>
    <dbReference type="NCBI Taxonomy" id="1202716"/>
    <lineage>
        <taxon>Bacteria</taxon>
        <taxon>Pseudomonadati</taxon>
        <taxon>Pseudomonadota</taxon>
        <taxon>Alphaproteobacteria</taxon>
        <taxon>Hyphomicrobiales</taxon>
        <taxon>Hyphomicrobiaceae</taxon>
        <taxon>Rhodomicrobium</taxon>
    </lineage>
</organism>
<accession>A0A8I1KKT1</accession>
<comment type="caution">
    <text evidence="3">The sequence shown here is derived from an EMBL/GenBank/DDBJ whole genome shotgun (WGS) entry which is preliminary data.</text>
</comment>
<dbReference type="GO" id="GO:0009425">
    <property type="term" value="C:bacterial-type flagellum basal body"/>
    <property type="evidence" value="ECO:0007669"/>
    <property type="project" value="InterPro"/>
</dbReference>
<dbReference type="Proteomes" id="UP000623250">
    <property type="component" value="Unassembled WGS sequence"/>
</dbReference>
<protein>
    <submittedName>
        <fullName evidence="3">Type III secretion system cytoplasmic ring protein SctQ</fullName>
    </submittedName>
</protein>
<dbReference type="Pfam" id="PF01052">
    <property type="entry name" value="FliMN_C"/>
    <property type="match status" value="1"/>
</dbReference>
<dbReference type="GO" id="GO:0050918">
    <property type="term" value="P:positive chemotaxis"/>
    <property type="evidence" value="ECO:0007669"/>
    <property type="project" value="TreeGrafter"/>
</dbReference>
<name>A0A8I1KKT1_9HYPH</name>
<dbReference type="GO" id="GO:0030254">
    <property type="term" value="P:protein secretion by the type III secretion system"/>
    <property type="evidence" value="ECO:0007669"/>
    <property type="project" value="InterPro"/>
</dbReference>
<reference evidence="3 4" key="1">
    <citation type="submission" date="2020-12" db="EMBL/GenBank/DDBJ databases">
        <title>Revised draft genomes of Rhodomicrobium vannielii ATCC 17100 and Rhodomicrobium udaipurense JA643.</title>
        <authorList>
            <person name="Conners E.M."/>
            <person name="Davenport E.J."/>
            <person name="Bose A."/>
        </authorList>
    </citation>
    <scope>NUCLEOTIDE SEQUENCE [LARGE SCALE GENOMIC DNA]</scope>
    <source>
        <strain evidence="3 4">JA643</strain>
    </source>
</reference>
<dbReference type="GO" id="GO:0071978">
    <property type="term" value="P:bacterial-type flagellum-dependent swarming motility"/>
    <property type="evidence" value="ECO:0007669"/>
    <property type="project" value="TreeGrafter"/>
</dbReference>
<dbReference type="PRINTS" id="PR00956">
    <property type="entry name" value="FLGMOTORFLIN"/>
</dbReference>
<dbReference type="SUPFAM" id="SSF101801">
    <property type="entry name" value="Surface presentation of antigens (SPOA)"/>
    <property type="match status" value="1"/>
</dbReference>
<dbReference type="PANTHER" id="PTHR30034:SF6">
    <property type="entry name" value="YOP PROTEINS TRANSLOCATION PROTEIN Q"/>
    <property type="match status" value="1"/>
</dbReference>
<dbReference type="RefSeq" id="WP_037235676.1">
    <property type="nucleotide sequence ID" value="NZ_JAEMUK010000079.1"/>
</dbReference>
<dbReference type="InterPro" id="IPR001543">
    <property type="entry name" value="FliN-like_C"/>
</dbReference>
<feature type="domain" description="Flagellar motor switch protein FliN-like C-terminal" evidence="2">
    <location>
        <begin position="256"/>
        <end position="324"/>
    </location>
</feature>
<dbReference type="InterPro" id="IPR013385">
    <property type="entry name" value="T3SS_SpaO/YscQ/SpaO"/>
</dbReference>
<keyword evidence="4" id="KW-1185">Reference proteome</keyword>
<evidence type="ECO:0000313" key="3">
    <source>
        <dbReference type="EMBL" id="MBJ7544449.1"/>
    </source>
</evidence>
<sequence>MASNAWYRQRPPLQFQDARIPFSLSASRAALEPRDGVHATVQFRIGEAPASLIAPHQLLAAIAGEFGVDYRAVGASTVLLLVEHRWTAFLTRMEHLLNAEIIPVGLANVPLAVSGTDAAALDVILEFLGEAHLFRLLLPPNIARGFAAWLGALPVQPPSAETYPVSAALRVGRARITLAELGNLRLGDVVLVETPLTPSELMAVFGERHAARARREGTRIVIQENATRLSGEQEKVWCMSEKANEGIGAAQFDGVLDDIQIGLTFELGREEIELKLLRQIGEGYVFELHRDPRTAVDILAGSRRIGQGELVLVNETLGVRVTRLFDHG</sequence>
<dbReference type="PANTHER" id="PTHR30034">
    <property type="entry name" value="FLAGELLAR MOTOR SWITCH PROTEIN FLIM"/>
    <property type="match status" value="1"/>
</dbReference>
<dbReference type="InterPro" id="IPR036429">
    <property type="entry name" value="SpoA-like_sf"/>
</dbReference>
<evidence type="ECO:0000313" key="4">
    <source>
        <dbReference type="Proteomes" id="UP000623250"/>
    </source>
</evidence>